<gene>
    <name evidence="3" type="ORF">A3B21_04690</name>
</gene>
<accession>A0A1F7UTY2</accession>
<dbReference type="PANTHER" id="PTHR12526:SF637">
    <property type="entry name" value="GLYCOSYLTRANSFERASE EPSF-RELATED"/>
    <property type="match status" value="1"/>
</dbReference>
<evidence type="ECO:0000313" key="3">
    <source>
        <dbReference type="EMBL" id="OGL81716.1"/>
    </source>
</evidence>
<name>A0A1F7UTY2_9BACT</name>
<evidence type="ECO:0008006" key="5">
    <source>
        <dbReference type="Google" id="ProtNLM"/>
    </source>
</evidence>
<comment type="caution">
    <text evidence="3">The sequence shown here is derived from an EMBL/GenBank/DDBJ whole genome shotgun (WGS) entry which is preliminary data.</text>
</comment>
<dbReference type="EMBL" id="MGEJ01000003">
    <property type="protein sequence ID" value="OGL81716.1"/>
    <property type="molecule type" value="Genomic_DNA"/>
</dbReference>
<evidence type="ECO:0000313" key="4">
    <source>
        <dbReference type="Proteomes" id="UP000176897"/>
    </source>
</evidence>
<evidence type="ECO:0000259" key="2">
    <source>
        <dbReference type="Pfam" id="PF13439"/>
    </source>
</evidence>
<dbReference type="InterPro" id="IPR001296">
    <property type="entry name" value="Glyco_trans_1"/>
</dbReference>
<feature type="domain" description="Glycosyl transferase family 1" evidence="1">
    <location>
        <begin position="254"/>
        <end position="425"/>
    </location>
</feature>
<dbReference type="Pfam" id="PF13439">
    <property type="entry name" value="Glyco_transf_4"/>
    <property type="match status" value="1"/>
</dbReference>
<dbReference type="SUPFAM" id="SSF53756">
    <property type="entry name" value="UDP-Glycosyltransferase/glycogen phosphorylase"/>
    <property type="match status" value="1"/>
</dbReference>
<dbReference type="AlphaFoldDB" id="A0A1F7UTY2"/>
<feature type="domain" description="Glycosyltransferase subfamily 4-like N-terminal" evidence="2">
    <location>
        <begin position="15"/>
        <end position="249"/>
    </location>
</feature>
<dbReference type="InterPro" id="IPR028098">
    <property type="entry name" value="Glyco_trans_4-like_N"/>
</dbReference>
<dbReference type="Proteomes" id="UP000176897">
    <property type="component" value="Unassembled WGS sequence"/>
</dbReference>
<dbReference type="PANTHER" id="PTHR12526">
    <property type="entry name" value="GLYCOSYLTRANSFERASE"/>
    <property type="match status" value="1"/>
</dbReference>
<dbReference type="STRING" id="1802401.A3B21_04690"/>
<evidence type="ECO:0000259" key="1">
    <source>
        <dbReference type="Pfam" id="PF00534"/>
    </source>
</evidence>
<sequence>MQILIITQRWYPDTFGGSEHVAAQQARRLAQRGHQVVVITERAREVLPSYEVVRNPSQPPLTLRGGDQLEPPLRVRGGEGELRIYRYGSSAQFARFGGLSRTDLKEVPKILKGLSPKHSQGLALFDVAILHHPFPAQGFFKANLKIPALYLFHASTASEAEVEGIKKFPISSGQTESPRHSRDNFQFPIFSSLLARAFSLWAYRVERNVLTKSDRIAVLSDFSAQTVKEYYPEAAKKITRIPIGIDTEQFKPADQKRAREKLGFAQDRKIILTVRRFTPRMGVSRLIHAMEDVLERMPDAQLLIVGEGPLKAALQAEIQLRRLQSKVTLVGAVPISDLPLYYQAADLFVLPTVAFEGLGMATLEALACGIPVVGTPVGATSEVLGALDPALITRGKDADAIAQGILDFFARPLDERAKLRKKAREIAEKNYNWERAIDELEEVIKTLKH</sequence>
<dbReference type="GO" id="GO:0016757">
    <property type="term" value="F:glycosyltransferase activity"/>
    <property type="evidence" value="ECO:0007669"/>
    <property type="project" value="InterPro"/>
</dbReference>
<organism evidence="3 4">
    <name type="scientific">Candidatus Uhrbacteria bacterium RIFCSPLOWO2_01_FULL_47_24</name>
    <dbReference type="NCBI Taxonomy" id="1802401"/>
    <lineage>
        <taxon>Bacteria</taxon>
        <taxon>Candidatus Uhriibacteriota</taxon>
    </lineage>
</organism>
<reference evidence="3 4" key="1">
    <citation type="journal article" date="2016" name="Nat. Commun.">
        <title>Thousands of microbial genomes shed light on interconnected biogeochemical processes in an aquifer system.</title>
        <authorList>
            <person name="Anantharaman K."/>
            <person name="Brown C.T."/>
            <person name="Hug L.A."/>
            <person name="Sharon I."/>
            <person name="Castelle C.J."/>
            <person name="Probst A.J."/>
            <person name="Thomas B.C."/>
            <person name="Singh A."/>
            <person name="Wilkins M.J."/>
            <person name="Karaoz U."/>
            <person name="Brodie E.L."/>
            <person name="Williams K.H."/>
            <person name="Hubbard S.S."/>
            <person name="Banfield J.F."/>
        </authorList>
    </citation>
    <scope>NUCLEOTIDE SEQUENCE [LARGE SCALE GENOMIC DNA]</scope>
</reference>
<protein>
    <recommendedName>
        <fullName evidence="5">Glycosyltransferase subfamily 4-like N-terminal domain-containing protein</fullName>
    </recommendedName>
</protein>
<dbReference type="Gene3D" id="3.40.50.2000">
    <property type="entry name" value="Glycogen Phosphorylase B"/>
    <property type="match status" value="3"/>
</dbReference>
<proteinExistence type="predicted"/>
<dbReference type="Pfam" id="PF00534">
    <property type="entry name" value="Glycos_transf_1"/>
    <property type="match status" value="1"/>
</dbReference>
<dbReference type="CDD" id="cd03801">
    <property type="entry name" value="GT4_PimA-like"/>
    <property type="match status" value="1"/>
</dbReference>